<organism evidence="1">
    <name type="scientific">uncultured Caudovirales phage</name>
    <dbReference type="NCBI Taxonomy" id="2100421"/>
    <lineage>
        <taxon>Viruses</taxon>
        <taxon>Duplodnaviria</taxon>
        <taxon>Heunggongvirae</taxon>
        <taxon>Uroviricota</taxon>
        <taxon>Caudoviricetes</taxon>
        <taxon>Peduoviridae</taxon>
        <taxon>Maltschvirus</taxon>
        <taxon>Maltschvirus maltsch</taxon>
    </lineage>
</organism>
<protein>
    <submittedName>
        <fullName evidence="1">Uncharacterized protein</fullName>
    </submittedName>
</protein>
<sequence>MSAKKAPAKKKALGRPQYVPTEYWRKQVELLSGIGVPLEQICTLAGIDRKTLSKHYRAEIDLGHAKANSRMAKRLFDIANGDGKDSLTACIFWLKCRAGWKPPADVEVNIDNSTKTATVINLPADQEDALKRVIEDAQQRVRRIP</sequence>
<proteinExistence type="predicted"/>
<name>A0A6J5N5M0_9CAUD</name>
<gene>
    <name evidence="1" type="ORF">UFOVP612_14</name>
</gene>
<accession>A0A6J5N5M0</accession>
<evidence type="ECO:0000313" key="1">
    <source>
        <dbReference type="EMBL" id="CAB4152573.1"/>
    </source>
</evidence>
<dbReference type="EMBL" id="LR796574">
    <property type="protein sequence ID" value="CAB4152573.1"/>
    <property type="molecule type" value="Genomic_DNA"/>
</dbReference>
<reference evidence="1" key="1">
    <citation type="submission" date="2020-04" db="EMBL/GenBank/DDBJ databases">
        <authorList>
            <person name="Chiriac C."/>
            <person name="Salcher M."/>
            <person name="Ghai R."/>
            <person name="Kavagutti S V."/>
        </authorList>
    </citation>
    <scope>NUCLEOTIDE SEQUENCE</scope>
</reference>